<dbReference type="Proteomes" id="UP000327191">
    <property type="component" value="Unassembled WGS sequence"/>
</dbReference>
<protein>
    <submittedName>
        <fullName evidence="1">Uncharacterized protein</fullName>
    </submittedName>
</protein>
<dbReference type="OrthoDB" id="1550479at2"/>
<evidence type="ECO:0000313" key="2">
    <source>
        <dbReference type="Proteomes" id="UP000327191"/>
    </source>
</evidence>
<reference evidence="1 2" key="1">
    <citation type="submission" date="2019-09" db="EMBL/GenBank/DDBJ databases">
        <authorList>
            <person name="Chandra G."/>
            <person name="Truman W A."/>
        </authorList>
    </citation>
    <scope>NUCLEOTIDE SEQUENCE [LARGE SCALE GENOMIC DNA]</scope>
    <source>
        <strain evidence="1">PS938</strain>
    </source>
</reference>
<name>A0A5E7THN0_PSEFL</name>
<sequence>MMAQAWFEMAEIRRQKVASSVWIPLRAVQPICEEGKRGHLGFKKESFGAGSLAVPVARKDKACKLGWSDVGISHEHRACVDDGRYMLSDVYEHRGKR</sequence>
<dbReference type="EMBL" id="CABVJE010000009">
    <property type="protein sequence ID" value="VVP98532.1"/>
    <property type="molecule type" value="Genomic_DNA"/>
</dbReference>
<proteinExistence type="predicted"/>
<organism evidence="1 2">
    <name type="scientific">Pseudomonas fluorescens</name>
    <dbReference type="NCBI Taxonomy" id="294"/>
    <lineage>
        <taxon>Bacteria</taxon>
        <taxon>Pseudomonadati</taxon>
        <taxon>Pseudomonadota</taxon>
        <taxon>Gammaproteobacteria</taxon>
        <taxon>Pseudomonadales</taxon>
        <taxon>Pseudomonadaceae</taxon>
        <taxon>Pseudomonas</taxon>
    </lineage>
</organism>
<evidence type="ECO:0000313" key="1">
    <source>
        <dbReference type="EMBL" id="VVP98532.1"/>
    </source>
</evidence>
<gene>
    <name evidence="1" type="ORF">PS938_02251</name>
</gene>
<dbReference type="RefSeq" id="WP_150672665.1">
    <property type="nucleotide sequence ID" value="NZ_CABVJE010000009.1"/>
</dbReference>
<accession>A0A5E7THN0</accession>
<dbReference type="AlphaFoldDB" id="A0A5E7THN0"/>